<organism evidence="4 5">
    <name type="scientific">Pygocentrus nattereri</name>
    <name type="common">Red-bellied piranha</name>
    <dbReference type="NCBI Taxonomy" id="42514"/>
    <lineage>
        <taxon>Eukaryota</taxon>
        <taxon>Metazoa</taxon>
        <taxon>Chordata</taxon>
        <taxon>Craniata</taxon>
        <taxon>Vertebrata</taxon>
        <taxon>Euteleostomi</taxon>
        <taxon>Actinopterygii</taxon>
        <taxon>Neopterygii</taxon>
        <taxon>Teleostei</taxon>
        <taxon>Ostariophysi</taxon>
        <taxon>Characiformes</taxon>
        <taxon>Characoidei</taxon>
        <taxon>Pygocentrus</taxon>
    </lineage>
</organism>
<reference evidence="4 5" key="1">
    <citation type="submission" date="2020-10" db="EMBL/GenBank/DDBJ databases">
        <title>Pygocentrus nattereri (red-bellied piranha) genome, fPygNat1, primary haplotype.</title>
        <authorList>
            <person name="Myers G."/>
            <person name="Meyer A."/>
            <person name="Karagic N."/>
            <person name="Pippel M."/>
            <person name="Winkler S."/>
            <person name="Tracey A."/>
            <person name="Wood J."/>
            <person name="Formenti G."/>
            <person name="Howe K."/>
            <person name="Fedrigo O."/>
            <person name="Jarvis E.D."/>
        </authorList>
    </citation>
    <scope>NUCLEOTIDE SEQUENCE [LARGE SCALE GENOMIC DNA]</scope>
</reference>
<feature type="chain" id="PRO_5017420813" description="Transmembrane protein 154" evidence="3">
    <location>
        <begin position="24"/>
        <end position="215"/>
    </location>
</feature>
<dbReference type="InterPro" id="IPR053087">
    <property type="entry name" value="TMEM154-like"/>
</dbReference>
<dbReference type="Ensembl" id="ENSPNAT00000021966.2">
    <property type="protein sequence ID" value="ENSPNAP00000032230.1"/>
    <property type="gene ID" value="ENSPNAG00000020058.2"/>
</dbReference>
<keyword evidence="2" id="KW-1133">Transmembrane helix</keyword>
<reference evidence="4" key="3">
    <citation type="submission" date="2025-09" db="UniProtKB">
        <authorList>
            <consortium name="Ensembl"/>
        </authorList>
    </citation>
    <scope>IDENTIFICATION</scope>
</reference>
<dbReference type="CTD" id="201799"/>
<evidence type="ECO:0008006" key="6">
    <source>
        <dbReference type="Google" id="ProtNLM"/>
    </source>
</evidence>
<evidence type="ECO:0000313" key="4">
    <source>
        <dbReference type="Ensembl" id="ENSPNAP00000032230.1"/>
    </source>
</evidence>
<dbReference type="OrthoDB" id="9451445at2759"/>
<accession>A0A3B4E8V3</accession>
<feature type="signal peptide" evidence="3">
    <location>
        <begin position="1"/>
        <end position="23"/>
    </location>
</feature>
<feature type="compositionally biased region" description="Polar residues" evidence="1">
    <location>
        <begin position="74"/>
        <end position="90"/>
    </location>
</feature>
<keyword evidence="3" id="KW-0732">Signal</keyword>
<feature type="region of interest" description="Disordered" evidence="1">
    <location>
        <begin position="74"/>
        <end position="94"/>
    </location>
</feature>
<evidence type="ECO:0000256" key="1">
    <source>
        <dbReference type="SAM" id="MobiDB-lite"/>
    </source>
</evidence>
<evidence type="ECO:0000256" key="3">
    <source>
        <dbReference type="SAM" id="SignalP"/>
    </source>
</evidence>
<dbReference type="Proteomes" id="UP001501920">
    <property type="component" value="Chromosome 22"/>
</dbReference>
<dbReference type="PANTHER" id="PTHR36526:SF1">
    <property type="entry name" value="TRANSMEMBRANE PROTEIN 154"/>
    <property type="match status" value="1"/>
</dbReference>
<gene>
    <name evidence="4" type="primary">TMEM154</name>
</gene>
<keyword evidence="5" id="KW-1185">Reference proteome</keyword>
<dbReference type="OMA" id="DAHVIAN"/>
<dbReference type="RefSeq" id="XP_017569011.1">
    <property type="nucleotide sequence ID" value="XM_017713522.2"/>
</dbReference>
<dbReference type="PANTHER" id="PTHR36526">
    <property type="entry name" value="TRANSMEMBRANE PROTEIN 154"/>
    <property type="match status" value="1"/>
</dbReference>
<evidence type="ECO:0000313" key="5">
    <source>
        <dbReference type="Proteomes" id="UP001501920"/>
    </source>
</evidence>
<dbReference type="InterPro" id="IPR028064">
    <property type="entry name" value="TMEM154"/>
</dbReference>
<evidence type="ECO:0000256" key="2">
    <source>
        <dbReference type="SAM" id="Phobius"/>
    </source>
</evidence>
<proteinExistence type="predicted"/>
<dbReference type="Pfam" id="PF15102">
    <property type="entry name" value="TMEM154"/>
    <property type="match status" value="1"/>
</dbReference>
<dbReference type="STRING" id="42514.ENSPNAP00000032230"/>
<reference evidence="4" key="2">
    <citation type="submission" date="2025-08" db="UniProtKB">
        <authorList>
            <consortium name="Ensembl"/>
        </authorList>
    </citation>
    <scope>IDENTIFICATION</scope>
</reference>
<feature type="transmembrane region" description="Helical" evidence="2">
    <location>
        <begin position="125"/>
        <end position="150"/>
    </location>
</feature>
<dbReference type="GeneID" id="108436817"/>
<keyword evidence="2" id="KW-0812">Transmembrane</keyword>
<sequence>MSPKLLLLILALTASLIAPQVHCETGDGSGDAETETYNTEEIPAGTDEETGHTVSTQSEVTKPTRSYTWDAQISVTTAQTPNSTQSQNRTQRGRKVSFTTATVLLTESTTAAEESDPTEQPMSDFTVIMVALVLVLVLIVMAIFIAAVLISRKKREITNGLKEDPYLDAEGREKVPMPMFEEDVPSVMELEMEDLEKWMIKGDGGVSMDSRQKQF</sequence>
<dbReference type="AlphaFoldDB" id="A0A3B4E8V3"/>
<dbReference type="GeneTree" id="ENSGT01150000287487"/>
<keyword evidence="2" id="KW-0472">Membrane</keyword>
<protein>
    <recommendedName>
        <fullName evidence="6">Transmembrane protein 154</fullName>
    </recommendedName>
</protein>
<name>A0A3B4E8V3_PYGNA</name>